<evidence type="ECO:0000313" key="3">
    <source>
        <dbReference type="Proteomes" id="UP000179209"/>
    </source>
</evidence>
<dbReference type="InterPro" id="IPR000086">
    <property type="entry name" value="NUDIX_hydrolase_dom"/>
</dbReference>
<gene>
    <name evidence="2" type="ORF">A3I51_01365</name>
</gene>
<dbReference type="Proteomes" id="UP000179209">
    <property type="component" value="Unassembled WGS sequence"/>
</dbReference>
<comment type="caution">
    <text evidence="2">The sequence shown here is derived from an EMBL/GenBank/DDBJ whole genome shotgun (WGS) entry which is preliminary data.</text>
</comment>
<reference evidence="2 3" key="1">
    <citation type="journal article" date="2016" name="Nat. Commun.">
        <title>Thousands of microbial genomes shed light on interconnected biogeochemical processes in an aquifer system.</title>
        <authorList>
            <person name="Anantharaman K."/>
            <person name="Brown C.T."/>
            <person name="Hug L.A."/>
            <person name="Sharon I."/>
            <person name="Castelle C.J."/>
            <person name="Probst A.J."/>
            <person name="Thomas B.C."/>
            <person name="Singh A."/>
            <person name="Wilkins M.J."/>
            <person name="Karaoz U."/>
            <person name="Brodie E.L."/>
            <person name="Williams K.H."/>
            <person name="Hubbard S.S."/>
            <person name="Banfield J.F."/>
        </authorList>
    </citation>
    <scope>NUCLEOTIDE SEQUENCE [LARGE SCALE GENOMIC DNA]</scope>
</reference>
<dbReference type="Gene3D" id="3.90.79.10">
    <property type="entry name" value="Nucleoside Triphosphate Pyrophosphohydrolase"/>
    <property type="match status" value="1"/>
</dbReference>
<feature type="domain" description="Nudix hydrolase" evidence="1">
    <location>
        <begin position="41"/>
        <end position="143"/>
    </location>
</feature>
<protein>
    <recommendedName>
        <fullName evidence="1">Nudix hydrolase domain-containing protein</fullName>
    </recommendedName>
</protein>
<dbReference type="InterPro" id="IPR015797">
    <property type="entry name" value="NUDIX_hydrolase-like_dom_sf"/>
</dbReference>
<dbReference type="Pfam" id="PF00293">
    <property type="entry name" value="NUDIX"/>
    <property type="match status" value="1"/>
</dbReference>
<evidence type="ECO:0000259" key="1">
    <source>
        <dbReference type="Pfam" id="PF00293"/>
    </source>
</evidence>
<proteinExistence type="predicted"/>
<evidence type="ECO:0000313" key="2">
    <source>
        <dbReference type="EMBL" id="OGG31229.1"/>
    </source>
</evidence>
<dbReference type="AlphaFoldDB" id="A0A1F6B2S2"/>
<accession>A0A1F6B2S2</accession>
<name>A0A1F6B2S2_9BACT</name>
<dbReference type="SUPFAM" id="SSF55811">
    <property type="entry name" value="Nudix"/>
    <property type="match status" value="1"/>
</dbReference>
<sequence>MNKKEKESRSEIKRASGIIEVWQEVKPGIARVLIPIVRKLGKNWWEFPGGTVASEDFAFEARRESSEEIGLIIPPEESSFIEIPRDHFREFLGYQFEVELGDSGKKIISVPIIYRFVTSNLPEITLNASGDEESDDWAWIDMTPVYGTRFREIAQQIFSMSDSSQINLYRNSEDPKILSWLLDSKDSPSVEIHPSELMVKALSEYFIWIKDNVPVQAEFGGLRVGN</sequence>
<dbReference type="EMBL" id="MFKA01000070">
    <property type="protein sequence ID" value="OGG31229.1"/>
    <property type="molecule type" value="Genomic_DNA"/>
</dbReference>
<organism evidence="2 3">
    <name type="scientific">Candidatus Gottesmanbacteria bacterium RIFCSPLOWO2_02_FULL_38_8</name>
    <dbReference type="NCBI Taxonomy" id="1798397"/>
    <lineage>
        <taxon>Bacteria</taxon>
        <taxon>Candidatus Gottesmaniibacteriota</taxon>
    </lineage>
</organism>